<reference evidence="1" key="1">
    <citation type="submission" date="2016-05" db="EMBL/GenBank/DDBJ databases">
        <title>WGS assembly of Xenopus laevis.</title>
        <authorList>
            <person name="Session A."/>
            <person name="Uno Y."/>
            <person name="Kwon T."/>
            <person name="Chapman J."/>
            <person name="Toyoda A."/>
            <person name="Takahashi S."/>
            <person name="Fukui A."/>
            <person name="Hikosaka A."/>
            <person name="Putnam N."/>
            <person name="Stites J."/>
            <person name="Van Heeringen S."/>
            <person name="Quigley I."/>
            <person name="Heinz S."/>
            <person name="Hellsten U."/>
            <person name="Lyons J."/>
            <person name="Suzuki A."/>
            <person name="Kondo M."/>
            <person name="Ogino H."/>
            <person name="Ochi H."/>
            <person name="Bogdanovic O."/>
            <person name="Lister R."/>
            <person name="Georgiou G."/>
            <person name="Paranjpe S."/>
            <person name="Van Kruijsbergen I."/>
            <person name="Mozaffari S."/>
            <person name="Shu S."/>
            <person name="Schmutz J."/>
            <person name="Jenkins J."/>
            <person name="Grimwood J."/>
            <person name="Carlson J."/>
            <person name="Mitros T."/>
            <person name="Simakov O."/>
            <person name="Heald R."/>
            <person name="Miller K."/>
            <person name="Haudenschild C."/>
            <person name="Kuroki Y."/>
            <person name="Tanaka T."/>
            <person name="Michiue T."/>
            <person name="Watanabe M."/>
            <person name="Kinoshita T."/>
            <person name="Ohta Y."/>
            <person name="Mawaribuchi S."/>
            <person name="Suzuki Y."/>
            <person name="Haramoto Y."/>
            <person name="Yamamoto T."/>
            <person name="Takagi C."/>
            <person name="Kitzman J."/>
            <person name="Shendure J."/>
            <person name="Nakayama T."/>
            <person name="Izutsu Y."/>
            <person name="Robert J."/>
            <person name="Dichmann D."/>
            <person name="Flajnik M."/>
            <person name="Houston D."/>
            <person name="Marcotte E."/>
            <person name="Wallingford J."/>
            <person name="Ito Y."/>
            <person name="Asashima M."/>
            <person name="Ueno N."/>
            <person name="Matsuda Y."/>
            <person name="Jan Veenstra G."/>
            <person name="Fujiyama A."/>
            <person name="Harland R."/>
            <person name="Taira M."/>
            <person name="Rokhsar D.S."/>
        </authorList>
    </citation>
    <scope>NUCLEOTIDE SEQUENCE</scope>
    <source>
        <strain evidence="1">J</strain>
        <tissue evidence="1">Blood</tissue>
    </source>
</reference>
<evidence type="ECO:0000313" key="1">
    <source>
        <dbReference type="EMBL" id="OCT55218.1"/>
    </source>
</evidence>
<name>A0A974GY40_XENLA</name>
<proteinExistence type="predicted"/>
<protein>
    <submittedName>
        <fullName evidence="1">Uncharacterized protein</fullName>
    </submittedName>
</protein>
<organism evidence="1">
    <name type="scientific">Xenopus laevis</name>
    <name type="common">African clawed frog</name>
    <dbReference type="NCBI Taxonomy" id="8355"/>
    <lineage>
        <taxon>Eukaryota</taxon>
        <taxon>Metazoa</taxon>
        <taxon>Chordata</taxon>
        <taxon>Craniata</taxon>
        <taxon>Vertebrata</taxon>
        <taxon>Euteleostomi</taxon>
        <taxon>Amphibia</taxon>
        <taxon>Batrachia</taxon>
        <taxon>Anura</taxon>
        <taxon>Pipoidea</taxon>
        <taxon>Pipidae</taxon>
        <taxon>Xenopodinae</taxon>
        <taxon>Xenopus</taxon>
        <taxon>Xenopus</taxon>
    </lineage>
</organism>
<dbReference type="AlphaFoldDB" id="A0A974GY40"/>
<gene>
    <name evidence="1" type="ORF">XELAEV_18003796mg</name>
</gene>
<sequence>MARCLCRTCEKGNTEETFISRAWARGGTNCGPPPVSALQLPRVSESYSSAAAGRPKVGPHCSGLVFGLFLYRRKQKSGEGEKVLV</sequence>
<dbReference type="Proteomes" id="UP000694892">
    <property type="component" value="Unassembled WGS sequence"/>
</dbReference>
<dbReference type="EMBL" id="KV518755">
    <property type="protein sequence ID" value="OCT55218.1"/>
    <property type="molecule type" value="Genomic_DNA"/>
</dbReference>
<accession>A0A974GY40</accession>